<dbReference type="InterPro" id="IPR050362">
    <property type="entry name" value="Cation-dep_OMT"/>
</dbReference>
<sequence length="215" mass="24382">MLKKEYIRRWFTSEEDNILKGISADLIKRGLPQISVPPETGKLLYMLVRLSRAKNILEIGALGGYSTIWMAKALPEHGRICSLELNQEYIDFAEENVRRAGYAKQVRFVPGDAMESMKVLEAANLRFDFFFIDADKPNYIRYLEKAISLAQPGAIITADNLFQGGRIFSDQDQSVSTRTICRFNRQIASDERLESFIVPVGDGLGVCRVKKSRHS</sequence>
<dbReference type="RefSeq" id="WP_181741944.1">
    <property type="nucleotide sequence ID" value="NZ_JACEOL010000053.1"/>
</dbReference>
<dbReference type="SUPFAM" id="SSF53335">
    <property type="entry name" value="S-adenosyl-L-methionine-dependent methyltransferases"/>
    <property type="match status" value="1"/>
</dbReference>
<proteinExistence type="predicted"/>
<evidence type="ECO:0000256" key="1">
    <source>
        <dbReference type="ARBA" id="ARBA00022603"/>
    </source>
</evidence>
<evidence type="ECO:0000256" key="3">
    <source>
        <dbReference type="ARBA" id="ARBA00022691"/>
    </source>
</evidence>
<dbReference type="Pfam" id="PF01596">
    <property type="entry name" value="Methyltransf_3"/>
    <property type="match status" value="1"/>
</dbReference>
<keyword evidence="5" id="KW-1185">Reference proteome</keyword>
<dbReference type="PROSITE" id="PS51682">
    <property type="entry name" value="SAM_OMT_I"/>
    <property type="match status" value="1"/>
</dbReference>
<gene>
    <name evidence="4" type="ORF">H2C83_14380</name>
</gene>
<dbReference type="InterPro" id="IPR002935">
    <property type="entry name" value="SAM_O-MeTrfase"/>
</dbReference>
<evidence type="ECO:0000313" key="5">
    <source>
        <dbReference type="Proteomes" id="UP000538292"/>
    </source>
</evidence>
<keyword evidence="2 4" id="KW-0808">Transferase</keyword>
<keyword evidence="3" id="KW-0949">S-adenosyl-L-methionine</keyword>
<dbReference type="CDD" id="cd02440">
    <property type="entry name" value="AdoMet_MTases"/>
    <property type="match status" value="1"/>
</dbReference>
<dbReference type="GO" id="GO:0008757">
    <property type="term" value="F:S-adenosylmethionine-dependent methyltransferase activity"/>
    <property type="evidence" value="ECO:0007669"/>
    <property type="project" value="TreeGrafter"/>
</dbReference>
<dbReference type="GO" id="GO:0032259">
    <property type="term" value="P:methylation"/>
    <property type="evidence" value="ECO:0007669"/>
    <property type="project" value="UniProtKB-KW"/>
</dbReference>
<protein>
    <submittedName>
        <fullName evidence="4">O-methyltransferase</fullName>
    </submittedName>
</protein>
<reference evidence="4 5" key="1">
    <citation type="submission" date="2020-07" db="EMBL/GenBank/DDBJ databases">
        <title>Thermoactinomyces phylogeny.</title>
        <authorList>
            <person name="Dunlap C."/>
        </authorList>
    </citation>
    <scope>NUCLEOTIDE SEQUENCE [LARGE SCALE GENOMIC DNA]</scope>
    <source>
        <strain evidence="4 5">AMNI-1</strain>
    </source>
</reference>
<dbReference type="EMBL" id="JACEOL010000053">
    <property type="protein sequence ID" value="MBA4603473.1"/>
    <property type="molecule type" value="Genomic_DNA"/>
</dbReference>
<dbReference type="AlphaFoldDB" id="A0A7W2ASC2"/>
<organism evidence="4 5">
    <name type="scientific">Thermoactinomyces mirandus</name>
    <dbReference type="NCBI Taxonomy" id="2756294"/>
    <lineage>
        <taxon>Bacteria</taxon>
        <taxon>Bacillati</taxon>
        <taxon>Bacillota</taxon>
        <taxon>Bacilli</taxon>
        <taxon>Bacillales</taxon>
        <taxon>Thermoactinomycetaceae</taxon>
        <taxon>Thermoactinomyces</taxon>
    </lineage>
</organism>
<evidence type="ECO:0000313" key="4">
    <source>
        <dbReference type="EMBL" id="MBA4603473.1"/>
    </source>
</evidence>
<comment type="caution">
    <text evidence="4">The sequence shown here is derived from an EMBL/GenBank/DDBJ whole genome shotgun (WGS) entry which is preliminary data.</text>
</comment>
<dbReference type="Proteomes" id="UP000538292">
    <property type="component" value="Unassembled WGS sequence"/>
</dbReference>
<name>A0A7W2ASC2_9BACL</name>
<accession>A0A7W2ASC2</accession>
<dbReference type="Gene3D" id="3.40.50.150">
    <property type="entry name" value="Vaccinia Virus protein VP39"/>
    <property type="match status" value="1"/>
</dbReference>
<dbReference type="PANTHER" id="PTHR10509:SF14">
    <property type="entry name" value="CAFFEOYL-COA O-METHYLTRANSFERASE 3-RELATED"/>
    <property type="match status" value="1"/>
</dbReference>
<evidence type="ECO:0000256" key="2">
    <source>
        <dbReference type="ARBA" id="ARBA00022679"/>
    </source>
</evidence>
<dbReference type="InterPro" id="IPR029063">
    <property type="entry name" value="SAM-dependent_MTases_sf"/>
</dbReference>
<dbReference type="GO" id="GO:0008171">
    <property type="term" value="F:O-methyltransferase activity"/>
    <property type="evidence" value="ECO:0007669"/>
    <property type="project" value="InterPro"/>
</dbReference>
<dbReference type="PANTHER" id="PTHR10509">
    <property type="entry name" value="O-METHYLTRANSFERASE-RELATED"/>
    <property type="match status" value="1"/>
</dbReference>
<keyword evidence="1 4" id="KW-0489">Methyltransferase</keyword>